<accession>Q919K3</accession>
<dbReference type="RefSeq" id="NP_203377.1">
    <property type="nucleotide sequence ID" value="NC_003084.1"/>
</dbReference>
<reference evidence="1 2" key="1">
    <citation type="journal article" date="2001" name="J. Virol.">
        <title>Genome sequence of a baculovirus pathogenic for Culex nigripalpus.</title>
        <authorList>
            <person name="Afonso C.L."/>
            <person name="Tulman E.R."/>
            <person name="Lu Z."/>
            <person name="Balinsky C.A."/>
            <person name="Moser B.A."/>
            <person name="Becnel J.J."/>
            <person name="Rock D.L."/>
            <person name="Kutish G.F."/>
        </authorList>
    </citation>
    <scope>NUCLEOTIDE SEQUENCE [LARGE SCALE GENOMIC DNA]</scope>
    <source>
        <strain evidence="2">Isolate Florida/1997</strain>
    </source>
</reference>
<organism evidence="1 2">
    <name type="scientific">Culex nigripalpus nucleopolyhedrovirus (isolate Florida/1997)</name>
    <name type="common">CuniNPV</name>
    <dbReference type="NCBI Taxonomy" id="645993"/>
    <lineage>
        <taxon>Viruses</taxon>
        <taxon>Viruses incertae sedis</taxon>
        <taxon>Naldaviricetes</taxon>
        <taxon>Lefavirales</taxon>
        <taxon>Baculoviridae</taxon>
        <taxon>Deltabaculovirus</taxon>
    </lineage>
</organism>
<proteinExistence type="predicted"/>
<evidence type="ECO:0000313" key="1">
    <source>
        <dbReference type="EMBL" id="AAK94151.1"/>
    </source>
</evidence>
<protein>
    <submittedName>
        <fullName evidence="1">CUN073 putative p47 transcription regulator factor, similar to AcMNPV ORF40</fullName>
    </submittedName>
</protein>
<name>Q919K3_NPVCO</name>
<sequence>MKRTRKIASANASPDCLDVLEHRYLTVDLPSSMEFCAKPFAYHVVAVHGFVDVSNCALDVTVRAPRSCIPDRIDLEVNLRVYTKVDEFFAALIRRPESGHKSDELCKPVLGYFMEVVYGNRLPLTKYQREKMKLFVMNAIHQCREHLGYLYRVHLKGTDALRTFTEHMMEITVERKLEDGFPLGPNLVTLWTQDFQKALNAKRHIYGAAGEEDTCGWDPEIFIELKPAALPDLRFMTVYKNHKKRHPLLVLETSSATNSQIFANYCEERGLRCWVNSRNNCLVAVGTDGVNLDSLAAFLDSCGRPIRPAFHTNVYQFLERGRPDLFFGNALFYNFYRYSGRLTVTASSEDRLALSFITLMILEQMQLGGSIHPHTMRRDPTTDPMEMDSMRGGGLKNATNGRTIDNNKSHRLSYGLGFPHANGIYNRQKFFINCDRSGI</sequence>
<gene>
    <name evidence="1" type="primary">CUN073</name>
</gene>
<dbReference type="Proteomes" id="UP000006635">
    <property type="component" value="Segment"/>
</dbReference>
<dbReference type="EMBL" id="AF403738">
    <property type="protein sequence ID" value="AAK94151.1"/>
    <property type="molecule type" value="Genomic_DNA"/>
</dbReference>
<evidence type="ECO:0000313" key="2">
    <source>
        <dbReference type="Proteomes" id="UP000006635"/>
    </source>
</evidence>
<dbReference type="GeneID" id="921949"/>
<organismHost>
    <name type="scientific">Culex nigripalpus</name>
    <dbReference type="NCBI Taxonomy" id="42429"/>
</organismHost>
<keyword evidence="2" id="KW-1185">Reference proteome</keyword>
<dbReference type="KEGG" id="vg:921949"/>